<dbReference type="AlphaFoldDB" id="A0AAN7WG58"/>
<name>A0AAN7WG58_9SACH</name>
<keyword evidence="3" id="KW-1185">Reference proteome</keyword>
<comment type="caution">
    <text evidence="2">The sequence shown here is derived from an EMBL/GenBank/DDBJ whole genome shotgun (WGS) entry which is preliminary data.</text>
</comment>
<reference evidence="3" key="1">
    <citation type="submission" date="2023-07" db="EMBL/GenBank/DDBJ databases">
        <title>A draft genome of Kazachstania heterogenica Y-27499.</title>
        <authorList>
            <person name="Donic C."/>
            <person name="Kralova J.S."/>
            <person name="Fidel L."/>
            <person name="Ben-Dor S."/>
            <person name="Jung S."/>
        </authorList>
    </citation>
    <scope>NUCLEOTIDE SEQUENCE [LARGE SCALE GENOMIC DNA]</scope>
    <source>
        <strain evidence="3">Y27499</strain>
    </source>
</reference>
<feature type="compositionally biased region" description="Basic and acidic residues" evidence="1">
    <location>
        <begin position="26"/>
        <end position="36"/>
    </location>
</feature>
<gene>
    <name evidence="2" type="ORF">RI543_003838</name>
</gene>
<organism evidence="2 3">
    <name type="scientific">Arxiozyma heterogenica</name>
    <dbReference type="NCBI Taxonomy" id="278026"/>
    <lineage>
        <taxon>Eukaryota</taxon>
        <taxon>Fungi</taxon>
        <taxon>Dikarya</taxon>
        <taxon>Ascomycota</taxon>
        <taxon>Saccharomycotina</taxon>
        <taxon>Saccharomycetes</taxon>
        <taxon>Saccharomycetales</taxon>
        <taxon>Saccharomycetaceae</taxon>
        <taxon>Arxiozyma</taxon>
    </lineage>
</organism>
<evidence type="ECO:0000256" key="1">
    <source>
        <dbReference type="SAM" id="MobiDB-lite"/>
    </source>
</evidence>
<feature type="region of interest" description="Disordered" evidence="1">
    <location>
        <begin position="1"/>
        <end position="58"/>
    </location>
</feature>
<dbReference type="EMBL" id="JAWIZZ010000051">
    <property type="protein sequence ID" value="KAK5778910.1"/>
    <property type="molecule type" value="Genomic_DNA"/>
</dbReference>
<protein>
    <submittedName>
        <fullName evidence="2">Uncharacterized protein</fullName>
    </submittedName>
</protein>
<sequence length="203" mass="23498">MDTYNLKKDNRKKFYDKQKLKHRHATKSDVKYRQLNKEQNTTDTEVENEPLPSNEDRYSGDILYVPPDQDEQLQVISKYANKIIKRKLLSEKKIIEGTDKDSLEETMASLSLYSESRTVKRKDIMQMDVDSLNKIIKGNKNEDLQVNSTIKESTTNIKNTLKDVNPCNNKDNNGNPASFQLGISESFVPDDLKEDEAFLDQFL</sequence>
<evidence type="ECO:0000313" key="3">
    <source>
        <dbReference type="Proteomes" id="UP001306508"/>
    </source>
</evidence>
<accession>A0AAN7WG58</accession>
<evidence type="ECO:0000313" key="2">
    <source>
        <dbReference type="EMBL" id="KAK5778910.1"/>
    </source>
</evidence>
<dbReference type="Proteomes" id="UP001306508">
    <property type="component" value="Unassembled WGS sequence"/>
</dbReference>
<feature type="compositionally biased region" description="Basic and acidic residues" evidence="1">
    <location>
        <begin position="1"/>
        <end position="18"/>
    </location>
</feature>
<dbReference type="InterPro" id="IPR035303">
    <property type="entry name" value="DUF5364"/>
</dbReference>
<proteinExistence type="predicted"/>
<dbReference type="Pfam" id="PF17322">
    <property type="entry name" value="DUF5364"/>
    <property type="match status" value="1"/>
</dbReference>